<dbReference type="Proteomes" id="UP000815677">
    <property type="component" value="Unassembled WGS sequence"/>
</dbReference>
<name>A0ABQ0LQV1_MYCCL</name>
<evidence type="ECO:0000313" key="2">
    <source>
        <dbReference type="EMBL" id="GAT52974.1"/>
    </source>
</evidence>
<dbReference type="SUPFAM" id="SSF53098">
    <property type="entry name" value="Ribonuclease H-like"/>
    <property type="match status" value="1"/>
</dbReference>
<keyword evidence="3" id="KW-1185">Reference proteome</keyword>
<accession>A0ABQ0LQV1</accession>
<gene>
    <name evidence="2" type="ORF">MCHLO_09981</name>
</gene>
<evidence type="ECO:0000259" key="1">
    <source>
        <dbReference type="Pfam" id="PF05699"/>
    </source>
</evidence>
<organism evidence="2 3">
    <name type="scientific">Mycena chlorophos</name>
    <name type="common">Agaric fungus</name>
    <name type="synonym">Agaricus chlorophos</name>
    <dbReference type="NCBI Taxonomy" id="658473"/>
    <lineage>
        <taxon>Eukaryota</taxon>
        <taxon>Fungi</taxon>
        <taxon>Dikarya</taxon>
        <taxon>Basidiomycota</taxon>
        <taxon>Agaricomycotina</taxon>
        <taxon>Agaricomycetes</taxon>
        <taxon>Agaricomycetidae</taxon>
        <taxon>Agaricales</taxon>
        <taxon>Marasmiineae</taxon>
        <taxon>Mycenaceae</taxon>
        <taxon>Mycena</taxon>
    </lineage>
</organism>
<dbReference type="EMBL" id="DF848020">
    <property type="protein sequence ID" value="GAT52974.1"/>
    <property type="molecule type" value="Genomic_DNA"/>
</dbReference>
<dbReference type="InterPro" id="IPR008906">
    <property type="entry name" value="HATC_C_dom"/>
</dbReference>
<evidence type="ECO:0000313" key="3">
    <source>
        <dbReference type="Proteomes" id="UP000815677"/>
    </source>
</evidence>
<feature type="domain" description="HAT C-terminal dimerisation" evidence="1">
    <location>
        <begin position="2"/>
        <end position="52"/>
    </location>
</feature>
<reference evidence="2" key="1">
    <citation type="submission" date="2014-09" db="EMBL/GenBank/DDBJ databases">
        <title>Genome sequence of the luminous mushroom Mycena chlorophos for searching fungal bioluminescence genes.</title>
        <authorList>
            <person name="Tanaka Y."/>
            <person name="Kasuga D."/>
            <person name="Oba Y."/>
            <person name="Hase S."/>
            <person name="Sato K."/>
            <person name="Oba Y."/>
            <person name="Sakakibara Y."/>
        </authorList>
    </citation>
    <scope>NUCLEOTIDE SEQUENCE</scope>
</reference>
<sequence length="96" mass="10438">MPVLRSMARDFLPIQGSATSAERAFSSGGRTGTKLRNRLTPEIFEALQLLKSAYRNGHISATTDAGRHLDTIIAELNEQDFGFLGVDGADNDVEDN</sequence>
<protein>
    <submittedName>
        <fullName evidence="2">HAT dimerization</fullName>
    </submittedName>
</protein>
<proteinExistence type="predicted"/>
<dbReference type="Pfam" id="PF05699">
    <property type="entry name" value="Dimer_Tnp_hAT"/>
    <property type="match status" value="1"/>
</dbReference>
<dbReference type="InterPro" id="IPR012337">
    <property type="entry name" value="RNaseH-like_sf"/>
</dbReference>